<dbReference type="PROSITE" id="PS01261">
    <property type="entry name" value="UPF0020"/>
    <property type="match status" value="1"/>
</dbReference>
<evidence type="ECO:0000256" key="2">
    <source>
        <dbReference type="ARBA" id="ARBA00022679"/>
    </source>
</evidence>
<dbReference type="CDD" id="cd02440">
    <property type="entry name" value="AdoMet_MTases"/>
    <property type="match status" value="1"/>
</dbReference>
<keyword evidence="1" id="KW-0489">Methyltransferase</keyword>
<organism evidence="4 5">
    <name type="scientific">Candidatus Dojkabacteria bacterium</name>
    <dbReference type="NCBI Taxonomy" id="2099670"/>
    <lineage>
        <taxon>Bacteria</taxon>
        <taxon>Candidatus Dojkabacteria</taxon>
    </lineage>
</organism>
<accession>A0A955L1I5</accession>
<reference evidence="4" key="2">
    <citation type="journal article" date="2021" name="Microbiome">
        <title>Successional dynamics and alternative stable states in a saline activated sludge microbial community over 9 years.</title>
        <authorList>
            <person name="Wang Y."/>
            <person name="Ye J."/>
            <person name="Ju F."/>
            <person name="Liu L."/>
            <person name="Boyd J.A."/>
            <person name="Deng Y."/>
            <person name="Parks D.H."/>
            <person name="Jiang X."/>
            <person name="Yin X."/>
            <person name="Woodcroft B.J."/>
            <person name="Tyson G.W."/>
            <person name="Hugenholtz P."/>
            <person name="Polz M.F."/>
            <person name="Zhang T."/>
        </authorList>
    </citation>
    <scope>NUCLEOTIDE SEQUENCE</scope>
    <source>
        <strain evidence="4">HKST-UBA13</strain>
    </source>
</reference>
<evidence type="ECO:0000313" key="4">
    <source>
        <dbReference type="EMBL" id="MCA9380690.1"/>
    </source>
</evidence>
<dbReference type="Gene3D" id="3.40.50.150">
    <property type="entry name" value="Vaccinia Virus protein VP39"/>
    <property type="match status" value="1"/>
</dbReference>
<dbReference type="AlphaFoldDB" id="A0A955L1I5"/>
<name>A0A955L1I5_9BACT</name>
<protein>
    <recommendedName>
        <fullName evidence="3">Ribosomal RNA large subunit methyltransferase K/L-like methyltransferase domain-containing protein</fullName>
    </recommendedName>
</protein>
<keyword evidence="2" id="KW-0808">Transferase</keyword>
<dbReference type="GO" id="GO:0032259">
    <property type="term" value="P:methylation"/>
    <property type="evidence" value="ECO:0007669"/>
    <property type="project" value="UniProtKB-KW"/>
</dbReference>
<comment type="caution">
    <text evidence="4">The sequence shown here is derived from an EMBL/GenBank/DDBJ whole genome shotgun (WGS) entry which is preliminary data.</text>
</comment>
<dbReference type="InterPro" id="IPR029063">
    <property type="entry name" value="SAM-dependent_MTases_sf"/>
</dbReference>
<dbReference type="EMBL" id="JAGQLJ010000005">
    <property type="protein sequence ID" value="MCA9380690.1"/>
    <property type="molecule type" value="Genomic_DNA"/>
</dbReference>
<dbReference type="Proteomes" id="UP000775877">
    <property type="component" value="Unassembled WGS sequence"/>
</dbReference>
<gene>
    <name evidence="4" type="ORF">KC678_00300</name>
</gene>
<reference evidence="4" key="1">
    <citation type="submission" date="2020-04" db="EMBL/GenBank/DDBJ databases">
        <authorList>
            <person name="Zhang T."/>
        </authorList>
    </citation>
    <scope>NUCLEOTIDE SEQUENCE</scope>
    <source>
        <strain evidence="4">HKST-UBA13</strain>
    </source>
</reference>
<evidence type="ECO:0000256" key="1">
    <source>
        <dbReference type="ARBA" id="ARBA00022603"/>
    </source>
</evidence>
<feature type="domain" description="Ribosomal RNA large subunit methyltransferase K/L-like methyltransferase" evidence="3">
    <location>
        <begin position="192"/>
        <end position="330"/>
    </location>
</feature>
<dbReference type="InterPro" id="IPR053943">
    <property type="entry name" value="RlmKL-like_Mtase_CS"/>
</dbReference>
<evidence type="ECO:0000259" key="3">
    <source>
        <dbReference type="Pfam" id="PF01170"/>
    </source>
</evidence>
<dbReference type="InterPro" id="IPR000241">
    <property type="entry name" value="RlmKL-like_Mtase"/>
</dbReference>
<dbReference type="SUPFAM" id="SSF53335">
    <property type="entry name" value="S-adenosyl-L-methionine-dependent methyltransferases"/>
    <property type="match status" value="1"/>
</dbReference>
<sequence length="388" mass="44601">MKLVLFGRDVQLAKVEFFRYTKKIQANFKLEYEEDNYWILNFDSESTLDFQSMINHLGGVLRIIDIKQTLGTIHNLDLDTWDLYLPKKYNYSISIVHLNEEELNTVQDHAKAFVKNTKSKAVYKNPKMNGAIRIIDPSSYFSWDLESGVEYFYVKASNNKIYCGVSLGCGSTKVFKMLDTNLPARKFTHGTSFRVAKMMMNILNLEEDKTIVDPFCGTGTFLIEGLIQGYNVIGIDNDQDLINDSKLNLHWLKQELDINNTSEVVFGDSRTTEFSADACVFEPYMGPFLKKIPSEKEAEHIWEELDELYRNTFKNLSNNLSEHAQIVCILPDIPTTSQKIFTLNESVFEDNGFAYIAMPAMLKTKAKIKYDTPDGAKIIRHIYVLEKI</sequence>
<dbReference type="GO" id="GO:0008168">
    <property type="term" value="F:methyltransferase activity"/>
    <property type="evidence" value="ECO:0007669"/>
    <property type="project" value="UniProtKB-KW"/>
</dbReference>
<dbReference type="Pfam" id="PF01170">
    <property type="entry name" value="UPF0020"/>
    <property type="match status" value="1"/>
</dbReference>
<evidence type="ECO:0000313" key="5">
    <source>
        <dbReference type="Proteomes" id="UP000775877"/>
    </source>
</evidence>
<proteinExistence type="predicted"/>